<feature type="transmembrane region" description="Helical" evidence="1">
    <location>
        <begin position="40"/>
        <end position="58"/>
    </location>
</feature>
<evidence type="ECO:0000313" key="3">
    <source>
        <dbReference type="Proteomes" id="UP001596408"/>
    </source>
</evidence>
<feature type="transmembrane region" description="Helical" evidence="1">
    <location>
        <begin position="7"/>
        <end position="34"/>
    </location>
</feature>
<dbReference type="EMBL" id="JBHSXH010000015">
    <property type="protein sequence ID" value="MFC6825692.1"/>
    <property type="molecule type" value="Genomic_DNA"/>
</dbReference>
<accession>A0ABD5U4P4</accession>
<keyword evidence="1" id="KW-0472">Membrane</keyword>
<protein>
    <submittedName>
        <fullName evidence="2">Uncharacterized protein</fullName>
    </submittedName>
</protein>
<proteinExistence type="predicted"/>
<dbReference type="AlphaFoldDB" id="A0ABD5U4P4"/>
<dbReference type="Proteomes" id="UP001596408">
    <property type="component" value="Unassembled WGS sequence"/>
</dbReference>
<comment type="caution">
    <text evidence="2">The sequence shown here is derived from an EMBL/GenBank/DDBJ whole genome shotgun (WGS) entry which is preliminary data.</text>
</comment>
<evidence type="ECO:0000256" key="1">
    <source>
        <dbReference type="SAM" id="Phobius"/>
    </source>
</evidence>
<gene>
    <name evidence="2" type="ORF">ACFQEV_11920</name>
</gene>
<evidence type="ECO:0000313" key="2">
    <source>
        <dbReference type="EMBL" id="MFC6825692.1"/>
    </source>
</evidence>
<dbReference type="RefSeq" id="WP_379696160.1">
    <property type="nucleotide sequence ID" value="NZ_JBHSXH010000015.1"/>
</dbReference>
<sequence length="62" mass="6643">MKDYYKVALATLGVLLIRAAGWFLILVAIGWLGWLALDGVAVAQALLVLFLGQGMVGVPRDD</sequence>
<keyword evidence="1" id="KW-0812">Transmembrane</keyword>
<name>A0ABD5U4P4_9EURY</name>
<organism evidence="2 3">
    <name type="scientific">Halopelagius fulvigenes</name>
    <dbReference type="NCBI Taxonomy" id="1198324"/>
    <lineage>
        <taxon>Archaea</taxon>
        <taxon>Methanobacteriati</taxon>
        <taxon>Methanobacteriota</taxon>
        <taxon>Stenosarchaea group</taxon>
        <taxon>Halobacteria</taxon>
        <taxon>Halobacteriales</taxon>
        <taxon>Haloferacaceae</taxon>
    </lineage>
</organism>
<keyword evidence="1" id="KW-1133">Transmembrane helix</keyword>
<reference evidence="2 3" key="1">
    <citation type="journal article" date="2019" name="Int. J. Syst. Evol. Microbiol.">
        <title>The Global Catalogue of Microorganisms (GCM) 10K type strain sequencing project: providing services to taxonomists for standard genome sequencing and annotation.</title>
        <authorList>
            <consortium name="The Broad Institute Genomics Platform"/>
            <consortium name="The Broad Institute Genome Sequencing Center for Infectious Disease"/>
            <person name="Wu L."/>
            <person name="Ma J."/>
        </authorList>
    </citation>
    <scope>NUCLEOTIDE SEQUENCE [LARGE SCALE GENOMIC DNA]</scope>
    <source>
        <strain evidence="2 3">YIM 94188</strain>
    </source>
</reference>
<keyword evidence="3" id="KW-1185">Reference proteome</keyword>